<evidence type="ECO:0000256" key="14">
    <source>
        <dbReference type="PIRSR" id="PIRSR603373-1"/>
    </source>
</evidence>
<evidence type="ECO:0000313" key="19">
    <source>
        <dbReference type="Proteomes" id="UP000198405"/>
    </source>
</evidence>
<dbReference type="InterPro" id="IPR041069">
    <property type="entry name" value="FeoB_Cyto"/>
</dbReference>
<dbReference type="PANTHER" id="PTHR43185:SF1">
    <property type="entry name" value="FE(2+) TRANSPORTER FEOB"/>
    <property type="match status" value="1"/>
</dbReference>
<dbReference type="NCBIfam" id="TIGR00437">
    <property type="entry name" value="feoB"/>
    <property type="match status" value="1"/>
</dbReference>
<evidence type="ECO:0000256" key="6">
    <source>
        <dbReference type="ARBA" id="ARBA00022741"/>
    </source>
</evidence>
<name>A0A238Y7M1_9BACT</name>
<evidence type="ECO:0000256" key="13">
    <source>
        <dbReference type="NCBIfam" id="TIGR00437"/>
    </source>
</evidence>
<dbReference type="GO" id="GO:0015093">
    <property type="term" value="F:ferrous iron transmembrane transporter activity"/>
    <property type="evidence" value="ECO:0007669"/>
    <property type="project" value="UniProtKB-UniRule"/>
</dbReference>
<dbReference type="InterPro" id="IPR005225">
    <property type="entry name" value="Small_GTP-bd"/>
</dbReference>
<dbReference type="PRINTS" id="PR00326">
    <property type="entry name" value="GTP1OBG"/>
</dbReference>
<dbReference type="GO" id="GO:0005525">
    <property type="term" value="F:GTP binding"/>
    <property type="evidence" value="ECO:0007669"/>
    <property type="project" value="UniProtKB-KW"/>
</dbReference>
<evidence type="ECO:0000256" key="10">
    <source>
        <dbReference type="ARBA" id="ARBA00023134"/>
    </source>
</evidence>
<keyword evidence="9" id="KW-0406">Ion transport</keyword>
<gene>
    <name evidence="18" type="ORF">SAMN06265340_102198</name>
</gene>
<dbReference type="InterPro" id="IPR011640">
    <property type="entry name" value="Fe2_transport_prot_B_C"/>
</dbReference>
<dbReference type="SUPFAM" id="SSF52540">
    <property type="entry name" value="P-loop containing nucleoside triphosphate hydrolases"/>
    <property type="match status" value="1"/>
</dbReference>
<evidence type="ECO:0000256" key="12">
    <source>
        <dbReference type="ARBA" id="ARBA00031200"/>
    </source>
</evidence>
<keyword evidence="15" id="KW-0479">Metal-binding</keyword>
<evidence type="ECO:0000256" key="9">
    <source>
        <dbReference type="ARBA" id="ARBA00023065"/>
    </source>
</evidence>
<keyword evidence="7 16" id="KW-1133">Transmembrane helix</keyword>
<proteinExistence type="inferred from homology"/>
<comment type="subcellular location">
    <subcellularLocation>
        <location evidence="16">Cell inner membrane</location>
        <topology evidence="16">Multi-pass membrane protein</topology>
    </subcellularLocation>
    <subcellularLocation>
        <location evidence="1">Cell membrane</location>
        <topology evidence="1">Multi-pass membrane protein</topology>
    </subcellularLocation>
</comment>
<keyword evidence="10 14" id="KW-0342">GTP-binding</keyword>
<dbReference type="EMBL" id="FZOB01000002">
    <property type="protein sequence ID" value="SNR67276.1"/>
    <property type="molecule type" value="Genomic_DNA"/>
</dbReference>
<dbReference type="RefSeq" id="WP_089322539.1">
    <property type="nucleotide sequence ID" value="NZ_FZOB01000002.1"/>
</dbReference>
<feature type="binding site" evidence="15">
    <location>
        <position position="23"/>
    </location>
    <ligand>
        <name>Mg(2+)</name>
        <dbReference type="ChEBI" id="CHEBI:18420"/>
        <label>2</label>
    </ligand>
</feature>
<comment type="similarity">
    <text evidence="16">Belongs to the TRAFAC class TrmE-Era-EngA-EngB-Septin-like GTPase superfamily. FeoB GTPase (TC 9.A.8) family.</text>
</comment>
<dbReference type="OrthoDB" id="9809127at2"/>
<evidence type="ECO:0000256" key="3">
    <source>
        <dbReference type="ARBA" id="ARBA00022475"/>
    </source>
</evidence>
<feature type="domain" description="FeoB-type G" evidence="17">
    <location>
        <begin position="4"/>
        <end position="164"/>
    </location>
</feature>
<keyword evidence="4 16" id="KW-0410">Iron transport</keyword>
<feature type="binding site" evidence="14">
    <location>
        <begin position="117"/>
        <end position="120"/>
    </location>
    <ligand>
        <name>GTP</name>
        <dbReference type="ChEBI" id="CHEBI:37565"/>
        <label>1</label>
    </ligand>
</feature>
<evidence type="ECO:0000256" key="5">
    <source>
        <dbReference type="ARBA" id="ARBA00022692"/>
    </source>
</evidence>
<dbReference type="GO" id="GO:0005886">
    <property type="term" value="C:plasma membrane"/>
    <property type="evidence" value="ECO:0007669"/>
    <property type="project" value="UniProtKB-SubCell"/>
</dbReference>
<evidence type="ECO:0000256" key="1">
    <source>
        <dbReference type="ARBA" id="ARBA00004651"/>
    </source>
</evidence>
<dbReference type="GO" id="GO:0046872">
    <property type="term" value="F:metal ion binding"/>
    <property type="evidence" value="ECO:0007669"/>
    <property type="project" value="UniProtKB-KW"/>
</dbReference>
<keyword evidence="5 16" id="KW-0812">Transmembrane</keyword>
<dbReference type="InterPro" id="IPR050860">
    <property type="entry name" value="FeoB_GTPase"/>
</dbReference>
<evidence type="ECO:0000259" key="17">
    <source>
        <dbReference type="PROSITE" id="PS51711"/>
    </source>
</evidence>
<dbReference type="Pfam" id="PF07664">
    <property type="entry name" value="FeoB_C"/>
    <property type="match status" value="1"/>
</dbReference>
<evidence type="ECO:0000313" key="18">
    <source>
        <dbReference type="EMBL" id="SNR67276.1"/>
    </source>
</evidence>
<dbReference type="Pfam" id="PF02421">
    <property type="entry name" value="FeoB_N"/>
    <property type="match status" value="1"/>
</dbReference>
<feature type="binding site" evidence="15">
    <location>
        <position position="26"/>
    </location>
    <ligand>
        <name>Mg(2+)</name>
        <dbReference type="ChEBI" id="CHEBI:18420"/>
        <label>2</label>
    </ligand>
</feature>
<dbReference type="PROSITE" id="PS51711">
    <property type="entry name" value="G_FEOB"/>
    <property type="match status" value="1"/>
</dbReference>
<dbReference type="AlphaFoldDB" id="A0A238Y7M1"/>
<feature type="binding site" evidence="14">
    <location>
        <begin position="57"/>
        <end position="60"/>
    </location>
    <ligand>
        <name>GTP</name>
        <dbReference type="ChEBI" id="CHEBI:37565"/>
        <label>1</label>
    </ligand>
</feature>
<keyword evidence="2 16" id="KW-0813">Transport</keyword>
<dbReference type="InterPro" id="IPR027417">
    <property type="entry name" value="P-loop_NTPase"/>
</dbReference>
<dbReference type="PANTHER" id="PTHR43185">
    <property type="entry name" value="FERROUS IRON TRANSPORT PROTEIN B"/>
    <property type="match status" value="1"/>
</dbReference>
<evidence type="ECO:0000256" key="2">
    <source>
        <dbReference type="ARBA" id="ARBA00022448"/>
    </source>
</evidence>
<evidence type="ECO:0000256" key="15">
    <source>
        <dbReference type="PIRSR" id="PIRSR603373-2"/>
    </source>
</evidence>
<comment type="function">
    <text evidence="16">Probable transporter of a GTP-driven Fe(2+) uptake system.</text>
</comment>
<keyword evidence="19" id="KW-1185">Reference proteome</keyword>
<feature type="transmembrane region" description="Helical" evidence="16">
    <location>
        <begin position="520"/>
        <end position="538"/>
    </location>
</feature>
<evidence type="ECO:0000256" key="7">
    <source>
        <dbReference type="ARBA" id="ARBA00022989"/>
    </source>
</evidence>
<feature type="transmembrane region" description="Helical" evidence="16">
    <location>
        <begin position="455"/>
        <end position="479"/>
    </location>
</feature>
<feature type="transmembrane region" description="Helical" evidence="16">
    <location>
        <begin position="638"/>
        <end position="661"/>
    </location>
</feature>
<dbReference type="Gene3D" id="3.40.50.300">
    <property type="entry name" value="P-loop containing nucleotide triphosphate hydrolases"/>
    <property type="match status" value="1"/>
</dbReference>
<dbReference type="InterPro" id="IPR011642">
    <property type="entry name" value="Gate_dom"/>
</dbReference>
<feature type="transmembrane region" description="Helical" evidence="16">
    <location>
        <begin position="610"/>
        <end position="631"/>
    </location>
</feature>
<feature type="binding site" evidence="15">
    <location>
        <position position="22"/>
    </location>
    <ligand>
        <name>Mg(2+)</name>
        <dbReference type="ChEBI" id="CHEBI:18420"/>
        <label>1</label>
    </ligand>
</feature>
<dbReference type="Pfam" id="PF07670">
    <property type="entry name" value="Gate"/>
    <property type="match status" value="2"/>
</dbReference>
<accession>A0A238Y7M1</accession>
<evidence type="ECO:0000256" key="11">
    <source>
        <dbReference type="ARBA" id="ARBA00023136"/>
    </source>
</evidence>
<dbReference type="InterPro" id="IPR003373">
    <property type="entry name" value="Fe2_transport_prot-B"/>
</dbReference>
<organism evidence="18 19">
    <name type="scientific">Desulfurobacterium atlanticum</name>
    <dbReference type="NCBI Taxonomy" id="240169"/>
    <lineage>
        <taxon>Bacteria</taxon>
        <taxon>Pseudomonadati</taxon>
        <taxon>Aquificota</taxon>
        <taxon>Aquificia</taxon>
        <taxon>Desulfurobacteriales</taxon>
        <taxon>Desulfurobacteriaceae</taxon>
        <taxon>Desulfurobacterium</taxon>
    </lineage>
</organism>
<protein>
    <recommendedName>
        <fullName evidence="12 13">Ferrous iron transport protein B</fullName>
    </recommendedName>
</protein>
<keyword evidence="8 16" id="KW-0408">Iron</keyword>
<keyword evidence="6 14" id="KW-0547">Nucleotide-binding</keyword>
<feature type="transmembrane region" description="Helical" evidence="16">
    <location>
        <begin position="283"/>
        <end position="306"/>
    </location>
</feature>
<dbReference type="InterPro" id="IPR030389">
    <property type="entry name" value="G_FEOB_dom"/>
</dbReference>
<feature type="transmembrane region" description="Helical" evidence="16">
    <location>
        <begin position="345"/>
        <end position="368"/>
    </location>
</feature>
<keyword evidence="15" id="KW-0460">Magnesium</keyword>
<dbReference type="Proteomes" id="UP000198405">
    <property type="component" value="Unassembled WGS sequence"/>
</dbReference>
<feature type="transmembrane region" description="Helical" evidence="16">
    <location>
        <begin position="423"/>
        <end position="449"/>
    </location>
</feature>
<feature type="binding site" evidence="14">
    <location>
        <begin position="11"/>
        <end position="18"/>
    </location>
    <ligand>
        <name>GTP</name>
        <dbReference type="ChEBI" id="CHEBI:37565"/>
        <label>1</label>
    </ligand>
</feature>
<reference evidence="19" key="1">
    <citation type="submission" date="2017-06" db="EMBL/GenBank/DDBJ databases">
        <authorList>
            <person name="Varghese N."/>
            <person name="Submissions S."/>
        </authorList>
    </citation>
    <scope>NUCLEOTIDE SEQUENCE [LARGE SCALE GENOMIC DNA]</scope>
    <source>
        <strain evidence="19">DSM 15668</strain>
    </source>
</reference>
<dbReference type="Pfam" id="PF17910">
    <property type="entry name" value="FeoB_Cyto"/>
    <property type="match status" value="1"/>
</dbReference>
<dbReference type="InterPro" id="IPR006073">
    <property type="entry name" value="GTP-bd"/>
</dbReference>
<dbReference type="NCBIfam" id="TIGR00231">
    <property type="entry name" value="small_GTP"/>
    <property type="match status" value="1"/>
</dbReference>
<feature type="binding site" evidence="14">
    <location>
        <begin position="36"/>
        <end position="40"/>
    </location>
    <ligand>
        <name>GTP</name>
        <dbReference type="ChEBI" id="CHEBI:37565"/>
        <label>1</label>
    </ligand>
</feature>
<evidence type="ECO:0000256" key="4">
    <source>
        <dbReference type="ARBA" id="ARBA00022496"/>
    </source>
</evidence>
<evidence type="ECO:0000256" key="16">
    <source>
        <dbReference type="RuleBase" id="RU362098"/>
    </source>
</evidence>
<feature type="transmembrane region" description="Helical" evidence="16">
    <location>
        <begin position="388"/>
        <end position="411"/>
    </location>
</feature>
<keyword evidence="11 16" id="KW-0472">Membrane</keyword>
<keyword evidence="3" id="KW-1003">Cell membrane</keyword>
<evidence type="ECO:0000256" key="8">
    <source>
        <dbReference type="ARBA" id="ARBA00023004"/>
    </source>
</evidence>
<sequence length="666" mass="73745">MKEEIVVALVGNPNVGKTAIMNALAGTKAKVGNWPGVTVEKKEGFFSFRGFKIKLIDLPGVYSLTSYTIEERVTRNFLLNEKYDTVLNVVDVTTLGRNLYLTLELLEMGVKPILALNKVDDVEDFNINFEKLSKILNLPVVPVSAYTGAGLSELKEKMVLVALEGIKGKVFQPVYSEIVEAAILEVSSVIKSLFEPQKVRWYAIKILEGDKEIIEKVLSSSSGEKLKSVLERIRKEVKERKGEDIGAIIVRERFIIASEIAKEVVEAEKKCEKECLRDRIDRVITTPLTGIPVFFAIMAAVFKLTFMLSEPFVEIIGKFFGDILPSFLYKLPFPEILKSFIDRGVFAGVGSVLSFLPILFVLYTLLSILEDSGYMARAAALWDNFMRIFGLSGASVIPLILGFGCNVPAVYSTRAMRSPIQKLITMLVIPWISCSARLAVYTVFIAAFFESSRTLIVLSLYGTGIFIALIFSKLLSLFLKSSGEEEFFIELPAYKVPSLKMVLNQTFIEVKDFIEKAGTVIFLASVIIWVLASFPFGVEYAGEHSLAGMIGKLILPVFKPIGITDWKPVIALLFGGVAKEVVVGTLGTLYGNAEHLPEVLRTVFTPQAALAYLFFVLLYIPCIATISAIYQESGSKKWVLFVVAVELAVAWVVAFIVYHIALVVSL</sequence>
<dbReference type="Gene3D" id="1.10.287.1770">
    <property type="match status" value="1"/>
</dbReference>
<dbReference type="CDD" id="cd01879">
    <property type="entry name" value="FeoB"/>
    <property type="match status" value="1"/>
</dbReference>